<dbReference type="OrthoDB" id="3213438at2"/>
<dbReference type="PANTHER" id="PTHR47354">
    <property type="entry name" value="NADH OXIDOREDUCTASE HCR"/>
    <property type="match status" value="1"/>
</dbReference>
<reference evidence="2 3" key="1">
    <citation type="submission" date="2018-06" db="EMBL/GenBank/DDBJ databases">
        <authorList>
            <consortium name="Pathogen Informatics"/>
            <person name="Doyle S."/>
        </authorList>
    </citation>
    <scope>NUCLEOTIDE SEQUENCE [LARGE SCALE GENOMIC DNA]</scope>
    <source>
        <strain evidence="2 3">NCTC11862</strain>
    </source>
</reference>
<evidence type="ECO:0000313" key="3">
    <source>
        <dbReference type="Proteomes" id="UP000254467"/>
    </source>
</evidence>
<dbReference type="SUPFAM" id="SSF46458">
    <property type="entry name" value="Globin-like"/>
    <property type="match status" value="1"/>
</dbReference>
<name>A0A376CKB8_9CORY</name>
<keyword evidence="3" id="KW-1185">Reference proteome</keyword>
<dbReference type="PANTHER" id="PTHR47354:SF5">
    <property type="entry name" value="PROTEIN RFBI"/>
    <property type="match status" value="1"/>
</dbReference>
<protein>
    <submittedName>
        <fullName evidence="2">Flavohemoprotein</fullName>
    </submittedName>
</protein>
<organism evidence="2 3">
    <name type="scientific">Corynebacterium pilosum</name>
    <dbReference type="NCBI Taxonomy" id="35756"/>
    <lineage>
        <taxon>Bacteria</taxon>
        <taxon>Bacillati</taxon>
        <taxon>Actinomycetota</taxon>
        <taxon>Actinomycetes</taxon>
        <taxon>Mycobacteriales</taxon>
        <taxon>Corynebacteriaceae</taxon>
        <taxon>Corynebacterium</taxon>
    </lineage>
</organism>
<accession>A0A376CKB8</accession>
<evidence type="ECO:0000313" key="2">
    <source>
        <dbReference type="EMBL" id="STC68941.1"/>
    </source>
</evidence>
<dbReference type="Gene3D" id="1.10.490.10">
    <property type="entry name" value="Globins"/>
    <property type="match status" value="1"/>
</dbReference>
<sequence length="384" mass="41124">MDTLADVGQLIRERGSDLNRILHQRLFEAIPEARNLFREDLTGAHVDLPRALGWVLERSLIDEPLSLELTARIQGMGVDHRRHGFPSETYDLFGLLLGDAIAETIGDDLPAARVDAAMTVVGRICSEMSAGAAEADAQGVPPANAAQVTAVEHAADGVNVIQLEAGMPVDYEAGQQVPVMPMQRRGEWLNLAPAVPPNRFGQLELHVPDDIPVEQGEYWTLGAARGDVSLDPARDALLVGVGRGVAAVKALVFNLLEQAERPKVHAVLAAERSTQLYEVGTFAALATTQDWLTVTPVVESVDSVDFVDAESKDARAAELTPVALPVTLVVSGVGMFWGRQIILCGPEEATTAIKDALLKAGAEEADIQLVTPTGPDQWPTPEQP</sequence>
<dbReference type="InterPro" id="IPR039261">
    <property type="entry name" value="FNR_nucleotide-bd"/>
</dbReference>
<dbReference type="GO" id="GO:0020037">
    <property type="term" value="F:heme binding"/>
    <property type="evidence" value="ECO:0007669"/>
    <property type="project" value="InterPro"/>
</dbReference>
<dbReference type="GO" id="GO:0016491">
    <property type="term" value="F:oxidoreductase activity"/>
    <property type="evidence" value="ECO:0007669"/>
    <property type="project" value="TreeGrafter"/>
</dbReference>
<dbReference type="InterPro" id="IPR012292">
    <property type="entry name" value="Globin/Proto"/>
</dbReference>
<comment type="cofactor">
    <cofactor evidence="1">
        <name>FAD</name>
        <dbReference type="ChEBI" id="CHEBI:57692"/>
    </cofactor>
</comment>
<dbReference type="Gene3D" id="3.40.50.80">
    <property type="entry name" value="Nucleotide-binding domain of ferredoxin-NADP reductase (FNR) module"/>
    <property type="match status" value="1"/>
</dbReference>
<dbReference type="SUPFAM" id="SSF52343">
    <property type="entry name" value="Ferredoxin reductase-like, C-terminal NADP-linked domain"/>
    <property type="match status" value="1"/>
</dbReference>
<gene>
    <name evidence="2" type="ORF">NCTC11862_00717</name>
</gene>
<dbReference type="AlphaFoldDB" id="A0A376CKB8"/>
<dbReference type="InterPro" id="IPR009050">
    <property type="entry name" value="Globin-like_sf"/>
</dbReference>
<dbReference type="RefSeq" id="WP_018582263.1">
    <property type="nucleotide sequence ID" value="NZ_LDYD01000003.1"/>
</dbReference>
<dbReference type="Proteomes" id="UP000254467">
    <property type="component" value="Unassembled WGS sequence"/>
</dbReference>
<dbReference type="GO" id="GO:0019825">
    <property type="term" value="F:oxygen binding"/>
    <property type="evidence" value="ECO:0007669"/>
    <property type="project" value="InterPro"/>
</dbReference>
<dbReference type="InterPro" id="IPR050415">
    <property type="entry name" value="MRET"/>
</dbReference>
<proteinExistence type="predicted"/>
<dbReference type="STRING" id="35756.GCA_001044155_00687"/>
<evidence type="ECO:0000256" key="1">
    <source>
        <dbReference type="ARBA" id="ARBA00001974"/>
    </source>
</evidence>
<dbReference type="EMBL" id="UFXQ01000001">
    <property type="protein sequence ID" value="STC68941.1"/>
    <property type="molecule type" value="Genomic_DNA"/>
</dbReference>